<comment type="caution">
    <text evidence="5">The sequence shown here is derived from an EMBL/GenBank/DDBJ whole genome shotgun (WGS) entry which is preliminary data.</text>
</comment>
<keyword evidence="6" id="KW-1185">Reference proteome</keyword>
<dbReference type="InterPro" id="IPR006059">
    <property type="entry name" value="SBP"/>
</dbReference>
<evidence type="ECO:0000313" key="5">
    <source>
        <dbReference type="EMBL" id="CAH1192312.1"/>
    </source>
</evidence>
<feature type="signal peptide" evidence="4">
    <location>
        <begin position="1"/>
        <end position="22"/>
    </location>
</feature>
<keyword evidence="3 4" id="KW-0732">Signal</keyword>
<dbReference type="EMBL" id="CAKMMW010000001">
    <property type="protein sequence ID" value="CAH1192312.1"/>
    <property type="molecule type" value="Genomic_DNA"/>
</dbReference>
<gene>
    <name evidence="5" type="ORF">PAECIP111891_00263</name>
</gene>
<dbReference type="Gene3D" id="3.40.190.10">
    <property type="entry name" value="Periplasmic binding protein-like II"/>
    <property type="match status" value="2"/>
</dbReference>
<dbReference type="Proteomes" id="UP000838821">
    <property type="component" value="Unassembled WGS sequence"/>
</dbReference>
<dbReference type="SUPFAM" id="SSF53850">
    <property type="entry name" value="Periplasmic binding protein-like II"/>
    <property type="match status" value="1"/>
</dbReference>
<evidence type="ECO:0000256" key="2">
    <source>
        <dbReference type="ARBA" id="ARBA00022448"/>
    </source>
</evidence>
<name>A0ABM9BSZ2_9BACL</name>
<protein>
    <submittedName>
        <fullName evidence="5">ABC transporter-binding protein</fullName>
    </submittedName>
</protein>
<keyword evidence="2" id="KW-0813">Transport</keyword>
<dbReference type="PROSITE" id="PS51257">
    <property type="entry name" value="PROKAR_LIPOPROTEIN"/>
    <property type="match status" value="1"/>
</dbReference>
<comment type="similarity">
    <text evidence="1">Belongs to the bacterial solute-binding protein 1 family.</text>
</comment>
<feature type="chain" id="PRO_5045790392" evidence="4">
    <location>
        <begin position="23"/>
        <end position="451"/>
    </location>
</feature>
<dbReference type="PANTHER" id="PTHR43649">
    <property type="entry name" value="ARABINOSE-BINDING PROTEIN-RELATED"/>
    <property type="match status" value="1"/>
</dbReference>
<evidence type="ECO:0000256" key="4">
    <source>
        <dbReference type="SAM" id="SignalP"/>
    </source>
</evidence>
<proteinExistence type="inferred from homology"/>
<evidence type="ECO:0000313" key="6">
    <source>
        <dbReference type="Proteomes" id="UP000838821"/>
    </source>
</evidence>
<dbReference type="RefSeq" id="WP_236284104.1">
    <property type="nucleotide sequence ID" value="NZ_CAKMMW010000001.1"/>
</dbReference>
<dbReference type="InterPro" id="IPR050490">
    <property type="entry name" value="Bact_solute-bd_prot1"/>
</dbReference>
<evidence type="ECO:0000256" key="3">
    <source>
        <dbReference type="ARBA" id="ARBA00022729"/>
    </source>
</evidence>
<dbReference type="Pfam" id="PF01547">
    <property type="entry name" value="SBP_bac_1"/>
    <property type="match status" value="1"/>
</dbReference>
<organism evidence="5 6">
    <name type="scientific">Paenibacillus allorhizoplanae</name>
    <dbReference type="NCBI Taxonomy" id="2905648"/>
    <lineage>
        <taxon>Bacteria</taxon>
        <taxon>Bacillati</taxon>
        <taxon>Bacillota</taxon>
        <taxon>Bacilli</taxon>
        <taxon>Bacillales</taxon>
        <taxon>Paenibacillaceae</taxon>
        <taxon>Paenibacillus</taxon>
    </lineage>
</organism>
<accession>A0ABM9BSZ2</accession>
<dbReference type="PANTHER" id="PTHR43649:SF34">
    <property type="entry name" value="ABC TRANSPORTER PERIPLASMIC-BINDING PROTEIN YCJN-RELATED"/>
    <property type="match status" value="1"/>
</dbReference>
<reference evidence="5" key="1">
    <citation type="submission" date="2022-01" db="EMBL/GenBank/DDBJ databases">
        <authorList>
            <person name="Criscuolo A."/>
        </authorList>
    </citation>
    <scope>NUCLEOTIDE SEQUENCE</scope>
    <source>
        <strain evidence="5">CIP111891</strain>
    </source>
</reference>
<evidence type="ECO:0000256" key="1">
    <source>
        <dbReference type="ARBA" id="ARBA00008520"/>
    </source>
</evidence>
<sequence length="451" mass="51161">MKPRRKLLAVVLLSMFTITAVGCNQQQQTENQKDAANVTIRFIAEASGLTDALESLVPEFTQKTGIKVEFEKAPYDMVVQKTMLDFTSGTKSYDAVSLPYEFLGRLVEKGYVKSIDDYLNDKTLTPDAFDVNDIIPAMWNGSANWKGKMYGFPSNPTITFMWFRKDLLENSSEKEAFLKRFGYELSVPKTPQQMKDMAQFFTRKKGETLAGKVLEHNFYGMSIMAKRNSALSADWLSWAWAYGGGIFDKGYDNGKIVMNSDKNLEALKFYVSLFDYAVPGSVDYTWDEVATAMQQDLTFAAINYNDQIPNLLDGSKSKVAGKIGYALQPEKDRPTANYGAWTYMIPAQSKHPKEAYQFFEWALSKETQKKWALLGGIPARESVFKDPEISKIEYMPMTLEALKISDLRPRISEWGEMDSAMSEELHKAVTKQISPKDTLDNLQAEFERIIK</sequence>